<accession>A0A2I6S5G3</accession>
<name>A0A2I6S5G3_9RHOO</name>
<dbReference type="OrthoDB" id="8527676at2"/>
<proteinExistence type="predicted"/>
<evidence type="ECO:0000313" key="3">
    <source>
        <dbReference type="Proteomes" id="UP000242205"/>
    </source>
</evidence>
<feature type="transmembrane region" description="Helical" evidence="1">
    <location>
        <begin position="39"/>
        <end position="64"/>
    </location>
</feature>
<organism evidence="2 3">
    <name type="scientific">Pseudazoarcus pumilus</name>
    <dbReference type="NCBI Taxonomy" id="2067960"/>
    <lineage>
        <taxon>Bacteria</taxon>
        <taxon>Pseudomonadati</taxon>
        <taxon>Pseudomonadota</taxon>
        <taxon>Betaproteobacteria</taxon>
        <taxon>Rhodocyclales</taxon>
        <taxon>Zoogloeaceae</taxon>
        <taxon>Pseudazoarcus</taxon>
    </lineage>
</organism>
<dbReference type="Proteomes" id="UP000242205">
    <property type="component" value="Chromosome"/>
</dbReference>
<keyword evidence="1" id="KW-1133">Transmembrane helix</keyword>
<keyword evidence="1" id="KW-0472">Membrane</keyword>
<keyword evidence="3" id="KW-1185">Reference proteome</keyword>
<dbReference type="KEGG" id="atw:C0099_05805"/>
<sequence>MRSSSRLVRPRHPLFWLLVALQVLSGVFALVLTQAEPAVAVAVLLSALLVANASVSALIVWRLWREPD</sequence>
<evidence type="ECO:0000313" key="2">
    <source>
        <dbReference type="EMBL" id="AUN94497.1"/>
    </source>
</evidence>
<protein>
    <submittedName>
        <fullName evidence="2">Uncharacterized protein</fullName>
    </submittedName>
</protein>
<keyword evidence="1" id="KW-0812">Transmembrane</keyword>
<reference evidence="2 3" key="1">
    <citation type="submission" date="2018-01" db="EMBL/GenBank/DDBJ databases">
        <authorList>
            <person name="Fu G.-Y."/>
        </authorList>
    </citation>
    <scope>NUCLEOTIDE SEQUENCE [LARGE SCALE GENOMIC DNA]</scope>
    <source>
        <strain evidence="2 3">SY39</strain>
    </source>
</reference>
<dbReference type="EMBL" id="CP025682">
    <property type="protein sequence ID" value="AUN94497.1"/>
    <property type="molecule type" value="Genomic_DNA"/>
</dbReference>
<dbReference type="AlphaFoldDB" id="A0A2I6S5G3"/>
<evidence type="ECO:0000256" key="1">
    <source>
        <dbReference type="SAM" id="Phobius"/>
    </source>
</evidence>
<gene>
    <name evidence="2" type="ORF">C0099_05805</name>
</gene>
<dbReference type="RefSeq" id="WP_102246566.1">
    <property type="nucleotide sequence ID" value="NZ_CP025682.1"/>
</dbReference>